<feature type="chain" id="PRO_5019048478" evidence="3">
    <location>
        <begin position="25"/>
        <end position="524"/>
    </location>
</feature>
<evidence type="ECO:0000256" key="2">
    <source>
        <dbReference type="ARBA" id="ARBA00022729"/>
    </source>
</evidence>
<reference evidence="5 6" key="1">
    <citation type="submission" date="2017-08" db="EMBL/GenBank/DDBJ databases">
        <title>Draft genome sequence of pheromone producing symbiont Morganella morganii, of the female New Zealand grass grub Costelytra giveni.</title>
        <authorList>
            <person name="Laugraud A."/>
            <person name="Young S.D."/>
            <person name="Hurst M.H."/>
        </authorList>
    </citation>
    <scope>NUCLEOTIDE SEQUENCE [LARGE SCALE GENOMIC DNA]</scope>
    <source>
        <strain evidence="5 6">MMsCG</strain>
    </source>
</reference>
<dbReference type="CDD" id="cd08489">
    <property type="entry name" value="PBP2_NikA"/>
    <property type="match status" value="1"/>
</dbReference>
<dbReference type="PANTHER" id="PTHR30290:SF37">
    <property type="entry name" value="NICKEL-BINDING PERIPLASMIC PROTEIN"/>
    <property type="match status" value="1"/>
</dbReference>
<dbReference type="GO" id="GO:0020037">
    <property type="term" value="F:heme binding"/>
    <property type="evidence" value="ECO:0007669"/>
    <property type="project" value="InterPro"/>
</dbReference>
<dbReference type="PANTHER" id="PTHR30290">
    <property type="entry name" value="PERIPLASMIC BINDING COMPONENT OF ABC TRANSPORTER"/>
    <property type="match status" value="1"/>
</dbReference>
<dbReference type="InterPro" id="IPR030678">
    <property type="entry name" value="Peptide/Ni-bd"/>
</dbReference>
<feature type="signal peptide" evidence="3">
    <location>
        <begin position="1"/>
        <end position="24"/>
    </location>
</feature>
<dbReference type="InterPro" id="IPR039424">
    <property type="entry name" value="SBP_5"/>
</dbReference>
<dbReference type="GO" id="GO:0016151">
    <property type="term" value="F:nickel cation binding"/>
    <property type="evidence" value="ECO:0007669"/>
    <property type="project" value="InterPro"/>
</dbReference>
<dbReference type="GO" id="GO:0015833">
    <property type="term" value="P:peptide transport"/>
    <property type="evidence" value="ECO:0007669"/>
    <property type="project" value="TreeGrafter"/>
</dbReference>
<dbReference type="SUPFAM" id="SSF53850">
    <property type="entry name" value="Periplasmic binding protein-like II"/>
    <property type="match status" value="1"/>
</dbReference>
<evidence type="ECO:0000313" key="6">
    <source>
        <dbReference type="Proteomes" id="UP000286908"/>
    </source>
</evidence>
<dbReference type="GO" id="GO:0030288">
    <property type="term" value="C:outer membrane-bounded periplasmic space"/>
    <property type="evidence" value="ECO:0007669"/>
    <property type="project" value="UniProtKB-ARBA"/>
</dbReference>
<evidence type="ECO:0000313" key="5">
    <source>
        <dbReference type="EMBL" id="RUT67062.1"/>
    </source>
</evidence>
<dbReference type="InterPro" id="IPR023765">
    <property type="entry name" value="SBP_5_CS"/>
</dbReference>
<dbReference type="OrthoDB" id="9801912at2"/>
<dbReference type="Proteomes" id="UP000286908">
    <property type="component" value="Unassembled WGS sequence"/>
</dbReference>
<name>A0A433ZY76_MORMO</name>
<proteinExistence type="inferred from homology"/>
<dbReference type="NCBIfam" id="TIGR02294">
    <property type="entry name" value="nickel_nikA"/>
    <property type="match status" value="1"/>
</dbReference>
<accession>A0A433ZY76</accession>
<organism evidence="5 6">
    <name type="scientific">Morganella morganii</name>
    <name type="common">Proteus morganii</name>
    <dbReference type="NCBI Taxonomy" id="582"/>
    <lineage>
        <taxon>Bacteria</taxon>
        <taxon>Pseudomonadati</taxon>
        <taxon>Pseudomonadota</taxon>
        <taxon>Gammaproteobacteria</taxon>
        <taxon>Enterobacterales</taxon>
        <taxon>Morganellaceae</taxon>
        <taxon>Morganella</taxon>
    </lineage>
</organism>
<evidence type="ECO:0000259" key="4">
    <source>
        <dbReference type="Pfam" id="PF00496"/>
    </source>
</evidence>
<dbReference type="Gene3D" id="3.40.190.10">
    <property type="entry name" value="Periplasmic binding protein-like II"/>
    <property type="match status" value="1"/>
</dbReference>
<dbReference type="InterPro" id="IPR000914">
    <property type="entry name" value="SBP_5_dom"/>
</dbReference>
<gene>
    <name evidence="5" type="primary">nikA</name>
    <name evidence="5" type="ORF">CKG00_12280</name>
</gene>
<dbReference type="GO" id="GO:1904680">
    <property type="term" value="F:peptide transmembrane transporter activity"/>
    <property type="evidence" value="ECO:0007669"/>
    <property type="project" value="TreeGrafter"/>
</dbReference>
<keyword evidence="2 3" id="KW-0732">Signal</keyword>
<dbReference type="InterPro" id="IPR011980">
    <property type="entry name" value="CntA-like"/>
</dbReference>
<evidence type="ECO:0000256" key="3">
    <source>
        <dbReference type="SAM" id="SignalP"/>
    </source>
</evidence>
<dbReference type="AlphaFoldDB" id="A0A433ZY76"/>
<dbReference type="PIRSF" id="PIRSF002741">
    <property type="entry name" value="MppA"/>
    <property type="match status" value="1"/>
</dbReference>
<dbReference type="Pfam" id="PF00496">
    <property type="entry name" value="SBP_bac_5"/>
    <property type="match status" value="1"/>
</dbReference>
<dbReference type="PROSITE" id="PS01040">
    <property type="entry name" value="SBP_BACTERIAL_5"/>
    <property type="match status" value="1"/>
</dbReference>
<protein>
    <submittedName>
        <fullName evidence="5">Nickel ABC transporter, nickel/metallophore periplasmic binding protein</fullName>
    </submittedName>
</protein>
<evidence type="ECO:0000256" key="1">
    <source>
        <dbReference type="ARBA" id="ARBA00005695"/>
    </source>
</evidence>
<comment type="caution">
    <text evidence="5">The sequence shown here is derived from an EMBL/GenBank/DDBJ whole genome shotgun (WGS) entry which is preliminary data.</text>
</comment>
<comment type="similarity">
    <text evidence="1">Belongs to the bacterial solute-binding protein 5 family.</text>
</comment>
<dbReference type="GO" id="GO:0043190">
    <property type="term" value="C:ATP-binding cassette (ABC) transporter complex"/>
    <property type="evidence" value="ECO:0007669"/>
    <property type="project" value="InterPro"/>
</dbReference>
<feature type="domain" description="Solute-binding protein family 5" evidence="4">
    <location>
        <begin position="67"/>
        <end position="437"/>
    </location>
</feature>
<dbReference type="GO" id="GO:0015675">
    <property type="term" value="P:nickel cation transport"/>
    <property type="evidence" value="ECO:0007669"/>
    <property type="project" value="InterPro"/>
</dbReference>
<sequence>MRNVVRSLLLSAVLAVGALNTAFADPHLNFVWPVNVGPLNPHQYAPNQMAGQTMVYEPLVRYMNDGTVKPWLAESWTVSDDGKTYVFTLRDDVKFSNGEKFDAAAAKVNFDAILANRERHAWLELANQITGVEDIAPNQLKITLKDAYYPILQELALPRPFRFIAPSQFKDGGTKDGIIKPIGTGPWILTESRLSEKDEFVRNELYWGKKPVYESVTFKVIPDPNTRAVAFEAGEVDLLYGTDGIIYPDTYQRFKNMPGYTTKLSAPLESLVLAINTKTGPTRDLAVRKAINHAVDKDKMIEKVLYGTQLKADTLFSENVPYADAGLTPYAYNVEEAKSLLENAGWKAKTENGIREKDGEALVVELNFVGTDAVAKSISEVVQADLRRAGIDVKLVGEEESSIYSRQKDGRFGMIFNGTWGAPFDPHAFVSSMRIPSHADYQAQQGLADKAEIDAKITQVLATTDEKQRRALYHDILTRLHKEAVYLPLTYITAIAVAKPEIGDVPFSAMSNEIPFDLLTPAAK</sequence>
<dbReference type="EMBL" id="NRQY01000001">
    <property type="protein sequence ID" value="RUT67062.1"/>
    <property type="molecule type" value="Genomic_DNA"/>
</dbReference>
<dbReference type="Gene3D" id="3.10.105.10">
    <property type="entry name" value="Dipeptide-binding Protein, Domain 3"/>
    <property type="match status" value="1"/>
</dbReference>